<feature type="transmembrane region" description="Helical" evidence="6">
    <location>
        <begin position="6"/>
        <end position="25"/>
    </location>
</feature>
<sequence length="519" mass="55836">MEGTIYSIIPAIIMLVLVLLTRKVVLSLGAGIIAGALLIHNFSIGGTLKEIWIIFFQIFITDGSVNISNILLLSFLLLLGIMTAFLTASGGSRAFGEWMIKRIKTRTGAQLMTAVLGLMIFIDDYFNSLAVGQIARPLTDRHKISRAKLAYFIDSTSAPVTVISPISSWGAYIIGILGGLFAANEITTLQPFEAFIKMIPLNFYALAAMILVFIVATFKLDIGSMRTHEKRAIETGELLNTKNKKVPGDFSNTFNPHEEGKVYHLLAPICVLIITTVTSMVITGAKASDGNITIFTIFANTDVNLSLFIGGLLAVGTSFFFHTQQKLPRANVFKVILEGIKTMIPAIYILILAWMIGSVIGTLKTGEYLAHIVQTVSLSPTLLPLLFFLIAGVMALATGTSWGTFGIMLPIAAEVAVITNMDLLLPSLAAVLAGSVFGDHCTPISDTTILSSTGAGANHIDHVITQLPYALLAAAAACIGYLMIGLTNYILLSLIVTVVIIIAFGIFIRFLTKTTLKKV</sequence>
<evidence type="ECO:0000256" key="2">
    <source>
        <dbReference type="ARBA" id="ARBA00022475"/>
    </source>
</evidence>
<keyword evidence="2" id="KW-1003">Cell membrane</keyword>
<dbReference type="InterPro" id="IPR018461">
    <property type="entry name" value="Na/H_Antiport_NhaC-like_C"/>
</dbReference>
<proteinExistence type="predicted"/>
<accession>A0ABS4S8D2</accession>
<dbReference type="Proteomes" id="UP001519294">
    <property type="component" value="Unassembled WGS sequence"/>
</dbReference>
<evidence type="ECO:0000259" key="7">
    <source>
        <dbReference type="Pfam" id="PF03553"/>
    </source>
</evidence>
<dbReference type="EMBL" id="JAGIKX010000007">
    <property type="protein sequence ID" value="MBP2257326.1"/>
    <property type="molecule type" value="Genomic_DNA"/>
</dbReference>
<dbReference type="PANTHER" id="PTHR43478">
    <property type="entry name" value="NA+/H+ ANTIPORTER-RELATED"/>
    <property type="match status" value="1"/>
</dbReference>
<evidence type="ECO:0000256" key="1">
    <source>
        <dbReference type="ARBA" id="ARBA00004651"/>
    </source>
</evidence>
<feature type="transmembrane region" description="Helical" evidence="6">
    <location>
        <begin position="169"/>
        <end position="189"/>
    </location>
</feature>
<feature type="transmembrane region" description="Helical" evidence="6">
    <location>
        <begin position="303"/>
        <end position="322"/>
    </location>
</feature>
<feature type="transmembrane region" description="Helical" evidence="6">
    <location>
        <begin position="37"/>
        <end position="60"/>
    </location>
</feature>
<protein>
    <submittedName>
        <fullName evidence="8">Na+/H+ antiporter NhaC</fullName>
    </submittedName>
</protein>
<feature type="transmembrane region" description="Helical" evidence="6">
    <location>
        <begin position="262"/>
        <end position="282"/>
    </location>
</feature>
<dbReference type="Pfam" id="PF03553">
    <property type="entry name" value="Na_H_antiporter"/>
    <property type="match status" value="1"/>
</dbReference>
<dbReference type="RefSeq" id="WP_029269698.1">
    <property type="nucleotide sequence ID" value="NZ_JAGIKX010000007.1"/>
</dbReference>
<keyword evidence="4 6" id="KW-1133">Transmembrane helix</keyword>
<name>A0ABS4S8D2_9BACI</name>
<keyword evidence="5 6" id="KW-0472">Membrane</keyword>
<evidence type="ECO:0000256" key="6">
    <source>
        <dbReference type="SAM" id="Phobius"/>
    </source>
</evidence>
<feature type="transmembrane region" description="Helical" evidence="6">
    <location>
        <begin position="342"/>
        <end position="363"/>
    </location>
</feature>
<evidence type="ECO:0000313" key="8">
    <source>
        <dbReference type="EMBL" id="MBP2257326.1"/>
    </source>
</evidence>
<gene>
    <name evidence="8" type="ORF">J2Z81_001274</name>
</gene>
<organism evidence="8 9">
    <name type="scientific">Virgibacillus alimentarius</name>
    <dbReference type="NCBI Taxonomy" id="698769"/>
    <lineage>
        <taxon>Bacteria</taxon>
        <taxon>Bacillati</taxon>
        <taxon>Bacillota</taxon>
        <taxon>Bacilli</taxon>
        <taxon>Bacillales</taxon>
        <taxon>Bacillaceae</taxon>
        <taxon>Virgibacillus</taxon>
    </lineage>
</organism>
<feature type="domain" description="Na+/H+ antiporter NhaC-like C-terminal" evidence="7">
    <location>
        <begin position="161"/>
        <end position="485"/>
    </location>
</feature>
<feature type="transmembrane region" description="Helical" evidence="6">
    <location>
        <begin position="201"/>
        <end position="220"/>
    </location>
</feature>
<comment type="subcellular location">
    <subcellularLocation>
        <location evidence="1">Cell membrane</location>
        <topology evidence="1">Multi-pass membrane protein</topology>
    </subcellularLocation>
</comment>
<evidence type="ECO:0000313" key="9">
    <source>
        <dbReference type="Proteomes" id="UP001519294"/>
    </source>
</evidence>
<dbReference type="PANTHER" id="PTHR43478:SF1">
    <property type="entry name" value="NA+_H+ ANTIPORTER NHAC-LIKE C-TERMINAL DOMAIN-CONTAINING PROTEIN"/>
    <property type="match status" value="1"/>
</dbReference>
<evidence type="ECO:0000256" key="3">
    <source>
        <dbReference type="ARBA" id="ARBA00022692"/>
    </source>
</evidence>
<feature type="transmembrane region" description="Helical" evidence="6">
    <location>
        <begin position="66"/>
        <end position="88"/>
    </location>
</feature>
<comment type="caution">
    <text evidence="8">The sequence shown here is derived from an EMBL/GenBank/DDBJ whole genome shotgun (WGS) entry which is preliminary data.</text>
</comment>
<evidence type="ECO:0000256" key="5">
    <source>
        <dbReference type="ARBA" id="ARBA00023136"/>
    </source>
</evidence>
<keyword evidence="9" id="KW-1185">Reference proteome</keyword>
<evidence type="ECO:0000256" key="4">
    <source>
        <dbReference type="ARBA" id="ARBA00022989"/>
    </source>
</evidence>
<feature type="transmembrane region" description="Helical" evidence="6">
    <location>
        <begin position="375"/>
        <end position="396"/>
    </location>
</feature>
<feature type="transmembrane region" description="Helical" evidence="6">
    <location>
        <begin position="467"/>
        <end position="484"/>
    </location>
</feature>
<feature type="transmembrane region" description="Helical" evidence="6">
    <location>
        <begin position="109"/>
        <end position="126"/>
    </location>
</feature>
<feature type="transmembrane region" description="Helical" evidence="6">
    <location>
        <begin position="490"/>
        <end position="511"/>
    </location>
</feature>
<reference evidence="8 9" key="1">
    <citation type="submission" date="2021-03" db="EMBL/GenBank/DDBJ databases">
        <title>Genomic Encyclopedia of Type Strains, Phase IV (KMG-IV): sequencing the most valuable type-strain genomes for metagenomic binning, comparative biology and taxonomic classification.</title>
        <authorList>
            <person name="Goeker M."/>
        </authorList>
    </citation>
    <scope>NUCLEOTIDE SEQUENCE [LARGE SCALE GENOMIC DNA]</scope>
    <source>
        <strain evidence="8 9">DSM 25790</strain>
    </source>
</reference>
<keyword evidence="3 6" id="KW-0812">Transmembrane</keyword>